<dbReference type="GO" id="GO:0003723">
    <property type="term" value="F:RNA binding"/>
    <property type="evidence" value="ECO:0007669"/>
    <property type="project" value="InterPro"/>
</dbReference>
<evidence type="ECO:0000256" key="9">
    <source>
        <dbReference type="SAM" id="Coils"/>
    </source>
</evidence>
<dbReference type="GO" id="GO:0005694">
    <property type="term" value="C:chromosome"/>
    <property type="evidence" value="ECO:0007669"/>
    <property type="project" value="UniProtKB-ARBA"/>
</dbReference>
<dbReference type="Pfam" id="PF13086">
    <property type="entry name" value="AAA_11"/>
    <property type="match status" value="1"/>
</dbReference>
<dbReference type="InterPro" id="IPR041677">
    <property type="entry name" value="DNA2/NAM7_AAA_11"/>
</dbReference>
<keyword evidence="5" id="KW-0547">Nucleotide-binding</keyword>
<dbReference type="PANTHER" id="PTHR43788">
    <property type="entry name" value="DNA2/NAM7 HELICASE FAMILY MEMBER"/>
    <property type="match status" value="1"/>
</dbReference>
<dbReference type="InterPro" id="IPR027417">
    <property type="entry name" value="P-loop_NTPase"/>
</dbReference>
<dbReference type="InterPro" id="IPR041679">
    <property type="entry name" value="DNA2/NAM7-like_C"/>
</dbReference>
<feature type="coiled-coil region" evidence="9">
    <location>
        <begin position="4"/>
        <end position="35"/>
    </location>
</feature>
<dbReference type="InterPro" id="IPR048761">
    <property type="entry name" value="SMUBP-2_HCS1_1B"/>
</dbReference>
<proteinExistence type="inferred from homology"/>
<keyword evidence="4" id="KW-0963">Cytoplasm</keyword>
<dbReference type="GO" id="GO:0005524">
    <property type="term" value="F:ATP binding"/>
    <property type="evidence" value="ECO:0007669"/>
    <property type="project" value="UniProtKB-KW"/>
</dbReference>
<keyword evidence="8" id="KW-0067">ATP-binding</keyword>
<dbReference type="GO" id="GO:0043139">
    <property type="term" value="F:5'-3' DNA helicase activity"/>
    <property type="evidence" value="ECO:0007669"/>
    <property type="project" value="TreeGrafter"/>
</dbReference>
<keyword evidence="7 11" id="KW-0347">Helicase</keyword>
<evidence type="ECO:0000256" key="5">
    <source>
        <dbReference type="ARBA" id="ARBA00022741"/>
    </source>
</evidence>
<feature type="domain" description="Helicase ATP-binding" evidence="10">
    <location>
        <begin position="180"/>
        <end position="434"/>
    </location>
</feature>
<dbReference type="Pfam" id="PF21138">
    <property type="entry name" value="SMUBP-2_HCS1_1B"/>
    <property type="match status" value="1"/>
</dbReference>
<comment type="similarity">
    <text evidence="2">Belongs to the DNA2/NAM7 helicase family.</text>
</comment>
<dbReference type="SMART" id="SM00487">
    <property type="entry name" value="DEXDc"/>
    <property type="match status" value="1"/>
</dbReference>
<evidence type="ECO:0000256" key="4">
    <source>
        <dbReference type="ARBA" id="ARBA00022490"/>
    </source>
</evidence>
<sequence length="637" mass="73487">MKATEEIQALMELLEEEKQEEIKQYRYLLEQLSLKERIEKGVCWHPVRQERTGWSLGEHPYVTISRMYSKDQAHKFRAGTVVGIFPSSNFERKKSIFEYGVVHYIKKDEMKIILYGKELPSWVMHEQIGVQLAFDERSYLEMGKALKYVAEAQDNRLSELREILLGKMPARFQDHRRPGDLGQLNTSQAEAVQQILAAEDVAVVHGPPGTGKTTTLVAAIKELVKRESPILVCAPSNPASDLLTERLAEQGLNVVRVGNVSRLDEKVLQHSIEGILQDRAEMKEVKKMKKEAAELFRKAGKFKRKFGPNERNERRETYQEAKNLIRHARMMEDYLIEKILSEADAICCTLVSSMNRYIENRRFHTVVIDEAAQALEPACWIAIAKADKVILAGDPFQLPPTVKSRKAAQKGLSITLLEKAVERLERVQLLRTQYRMHEQIMQFSNQYFYEGQLQAADFVKNWTLAMRPGGDTTPVEFIDTAGCSFDEKINPETLSSYNPEEYYILRQHLDHLLSFADKQVRPSIAVISPYREQVRFMQEQMETDFDHFPDDDITIDTIDAFQGQERDVVYISLVRSNEKGEIGFLKDTRRLNVAMTRARKKLIIIGDSATLGQHKFYQSFMDYCEKHGKYASAWEWM</sequence>
<dbReference type="InterPro" id="IPR047187">
    <property type="entry name" value="SF1_C_Upf1"/>
</dbReference>
<evidence type="ECO:0000259" key="10">
    <source>
        <dbReference type="SMART" id="SM00487"/>
    </source>
</evidence>
<dbReference type="Proteomes" id="UP000005113">
    <property type="component" value="Unassembled WGS sequence"/>
</dbReference>
<dbReference type="OrthoDB" id="9757917at2"/>
<keyword evidence="6" id="KW-0378">Hydrolase</keyword>
<dbReference type="HOGENOM" id="CLU_001666_8_2_10"/>
<evidence type="ECO:0000256" key="7">
    <source>
        <dbReference type="ARBA" id="ARBA00022806"/>
    </source>
</evidence>
<dbReference type="GO" id="GO:0005737">
    <property type="term" value="C:cytoplasm"/>
    <property type="evidence" value="ECO:0007669"/>
    <property type="project" value="UniProtKB-SubCell"/>
</dbReference>
<evidence type="ECO:0000256" key="8">
    <source>
        <dbReference type="ARBA" id="ARBA00022840"/>
    </source>
</evidence>
<dbReference type="PANTHER" id="PTHR43788:SF8">
    <property type="entry name" value="DNA-BINDING PROTEIN SMUBP-2"/>
    <property type="match status" value="1"/>
</dbReference>
<dbReference type="InterPro" id="IPR050534">
    <property type="entry name" value="Coronavir_polyprotein_1ab"/>
</dbReference>
<protein>
    <recommendedName>
        <fullName evidence="3">DNA helicase</fullName>
        <ecNumber evidence="3">3.6.4.12</ecNumber>
    </recommendedName>
</protein>
<evidence type="ECO:0000256" key="1">
    <source>
        <dbReference type="ARBA" id="ARBA00004496"/>
    </source>
</evidence>
<keyword evidence="9" id="KW-0175">Coiled coil</keyword>
<name>J0P7S7_9BACT</name>
<dbReference type="Gene3D" id="3.40.50.300">
    <property type="entry name" value="P-loop containing nucleotide triphosphate hydrolases"/>
    <property type="match status" value="2"/>
</dbReference>
<dbReference type="GO" id="GO:0016787">
    <property type="term" value="F:hydrolase activity"/>
    <property type="evidence" value="ECO:0007669"/>
    <property type="project" value="UniProtKB-KW"/>
</dbReference>
<evidence type="ECO:0000256" key="6">
    <source>
        <dbReference type="ARBA" id="ARBA00022801"/>
    </source>
</evidence>
<dbReference type="AlphaFoldDB" id="J0P7S7"/>
<dbReference type="SUPFAM" id="SSF52540">
    <property type="entry name" value="P-loop containing nucleoside triphosphate hydrolases"/>
    <property type="match status" value="1"/>
</dbReference>
<evidence type="ECO:0000313" key="11">
    <source>
        <dbReference type="EMBL" id="EJF53577.1"/>
    </source>
</evidence>
<dbReference type="FunFam" id="3.40.50.300:FF:000326">
    <property type="entry name" value="P-loop containing nucleoside triphosphate hydrolase"/>
    <property type="match status" value="1"/>
</dbReference>
<dbReference type="CDD" id="cd18808">
    <property type="entry name" value="SF1_C_Upf1"/>
    <property type="match status" value="1"/>
</dbReference>
<comment type="subcellular location">
    <subcellularLocation>
        <location evidence="1">Cytoplasm</location>
    </subcellularLocation>
</comment>
<dbReference type="Gene3D" id="2.40.30.270">
    <property type="match status" value="1"/>
</dbReference>
<dbReference type="InterPro" id="IPR014001">
    <property type="entry name" value="Helicase_ATP-bd"/>
</dbReference>
<reference evidence="12" key="1">
    <citation type="journal article" date="2012" name="Stand. Genomic Sci.">
        <title>Permanent draft genome sequence of the gliding predator Saprospira grandis strain Sa g1 (= HR1).</title>
        <authorList>
            <person name="Mavromatis K."/>
            <person name="Chertkov O."/>
            <person name="Lapidus A."/>
            <person name="Nolan M."/>
            <person name="Lucas S."/>
            <person name="Tice H."/>
            <person name="Del Rio T.G."/>
            <person name="Cheng J.F."/>
            <person name="Han C."/>
            <person name="Tapia R."/>
            <person name="Bruce D."/>
            <person name="Goodwin L.A."/>
            <person name="Pitluck S."/>
            <person name="Huntemann M."/>
            <person name="Liolios K."/>
            <person name="Pagani I."/>
            <person name="Ivanova N."/>
            <person name="Mikhailova N."/>
            <person name="Pati A."/>
            <person name="Chen A."/>
            <person name="Palaniappan K."/>
            <person name="Land M."/>
            <person name="Brambilla E.M."/>
            <person name="Rohde M."/>
            <person name="Spring S."/>
            <person name="Goker M."/>
            <person name="Detter J.C."/>
            <person name="Bristow J."/>
            <person name="Eisen J.A."/>
            <person name="Markowitz V."/>
            <person name="Hugenholtz P."/>
            <person name="Kyrpides N.C."/>
            <person name="Klenk H.P."/>
            <person name="Woyke T."/>
        </authorList>
    </citation>
    <scope>NUCLEOTIDE SEQUENCE [LARGE SCALE GENOMIC DNA]</scope>
    <source>
        <strain evidence="12">DSM 2844</strain>
    </source>
</reference>
<evidence type="ECO:0000313" key="12">
    <source>
        <dbReference type="Proteomes" id="UP000005113"/>
    </source>
</evidence>
<accession>J0P7S7</accession>
<evidence type="ECO:0000256" key="3">
    <source>
        <dbReference type="ARBA" id="ARBA00012551"/>
    </source>
</evidence>
<dbReference type="RefSeq" id="WP_002659258.1">
    <property type="nucleotide sequence ID" value="NZ_JH719942.1"/>
</dbReference>
<gene>
    <name evidence="11" type="ORF">SapgrDRAFT_1885</name>
</gene>
<evidence type="ECO:0000256" key="2">
    <source>
        <dbReference type="ARBA" id="ARBA00007913"/>
    </source>
</evidence>
<dbReference type="Pfam" id="PF13087">
    <property type="entry name" value="AAA_12"/>
    <property type="match status" value="1"/>
</dbReference>
<dbReference type="EC" id="3.6.4.12" evidence="3"/>
<dbReference type="EMBL" id="JH719942">
    <property type="protein sequence ID" value="EJF53577.1"/>
    <property type="molecule type" value="Genomic_DNA"/>
</dbReference>
<organism evidence="11 12">
    <name type="scientific">Saprospira grandis DSM 2844</name>
    <dbReference type="NCBI Taxonomy" id="694433"/>
    <lineage>
        <taxon>Bacteria</taxon>
        <taxon>Pseudomonadati</taxon>
        <taxon>Bacteroidota</taxon>
        <taxon>Saprospiria</taxon>
        <taxon>Saprospirales</taxon>
        <taxon>Saprospiraceae</taxon>
        <taxon>Saprospira</taxon>
    </lineage>
</organism>